<evidence type="ECO:0000256" key="1">
    <source>
        <dbReference type="SAM" id="Phobius"/>
    </source>
</evidence>
<gene>
    <name evidence="2" type="ORF">TCDM_11027</name>
</gene>
<dbReference type="Proteomes" id="UP000017861">
    <property type="component" value="Unassembled WGS sequence"/>
</dbReference>
<evidence type="ECO:0000313" key="3">
    <source>
        <dbReference type="Proteomes" id="UP000017861"/>
    </source>
</evidence>
<organism evidence="2 3">
    <name type="scientific">Trypanosoma cruzi Dm28c</name>
    <dbReference type="NCBI Taxonomy" id="1416333"/>
    <lineage>
        <taxon>Eukaryota</taxon>
        <taxon>Discoba</taxon>
        <taxon>Euglenozoa</taxon>
        <taxon>Kinetoplastea</taxon>
        <taxon>Metakinetoplastina</taxon>
        <taxon>Trypanosomatida</taxon>
        <taxon>Trypanosomatidae</taxon>
        <taxon>Trypanosoma</taxon>
        <taxon>Schizotrypanum</taxon>
    </lineage>
</organism>
<dbReference type="EMBL" id="AYLP01000294">
    <property type="protein sequence ID" value="ESS61386.1"/>
    <property type="molecule type" value="Genomic_DNA"/>
</dbReference>
<evidence type="ECO:0000313" key="2">
    <source>
        <dbReference type="EMBL" id="ESS61386.1"/>
    </source>
</evidence>
<feature type="transmembrane region" description="Helical" evidence="1">
    <location>
        <begin position="65"/>
        <end position="82"/>
    </location>
</feature>
<accession>V5D1N3</accession>
<comment type="caution">
    <text evidence="2">The sequence shown here is derived from an EMBL/GenBank/DDBJ whole genome shotgun (WGS) entry which is preliminary data.</text>
</comment>
<reference evidence="2 3" key="1">
    <citation type="journal article" date="2014" name="Genome Announc.">
        <title>Trypanosoma cruzi Clone Dm28c Draft Genome Sequence.</title>
        <authorList>
            <person name="Grisard E.C."/>
            <person name="Teixeira S.M."/>
            <person name="de Almeida L.G."/>
            <person name="Stoco P.H."/>
            <person name="Gerber A.L."/>
            <person name="Talavera-Lopez C."/>
            <person name="Lima O.C."/>
            <person name="Andersson B."/>
            <person name="de Vasconcelos A.T."/>
        </authorList>
    </citation>
    <scope>NUCLEOTIDE SEQUENCE [LARGE SCALE GENOMIC DNA]</scope>
    <source>
        <strain evidence="2 3">Dm28c</strain>
    </source>
</reference>
<keyword evidence="1" id="KW-1133">Transmembrane helix</keyword>
<dbReference type="VEuPathDB" id="TriTrypDB:TCDM_11027"/>
<sequence length="84" mass="10063">MCGHTEGRTAERHLNIFFQFSFLGAKYIRTVWCGHTAAGCFFCVCFFFFFSFLLFECSRSRGRHFSIFSFFFFFSSFFFHFSKV</sequence>
<keyword evidence="1" id="KW-0812">Transmembrane</keyword>
<name>V5D1N3_TRYCR</name>
<proteinExistence type="predicted"/>
<feature type="transmembrane region" description="Helical" evidence="1">
    <location>
        <begin position="27"/>
        <end position="53"/>
    </location>
</feature>
<protein>
    <submittedName>
        <fullName evidence="2">Uncharacterized protein</fullName>
    </submittedName>
</protein>
<dbReference type="AlphaFoldDB" id="V5D1N3"/>
<keyword evidence="1" id="KW-0472">Membrane</keyword>